<evidence type="ECO:0000313" key="2">
    <source>
        <dbReference type="Proteomes" id="UP000292855"/>
    </source>
</evidence>
<gene>
    <name evidence="1" type="ORF">EWE74_13655</name>
</gene>
<organism evidence="1 2">
    <name type="scientific">Sphingobacterium corticibacterium</name>
    <dbReference type="NCBI Taxonomy" id="2484746"/>
    <lineage>
        <taxon>Bacteria</taxon>
        <taxon>Pseudomonadati</taxon>
        <taxon>Bacteroidota</taxon>
        <taxon>Sphingobacteriia</taxon>
        <taxon>Sphingobacteriales</taxon>
        <taxon>Sphingobacteriaceae</taxon>
        <taxon>Sphingobacterium</taxon>
    </lineage>
</organism>
<evidence type="ECO:0008006" key="3">
    <source>
        <dbReference type="Google" id="ProtNLM"/>
    </source>
</evidence>
<accession>A0A4Q6XU65</accession>
<dbReference type="OrthoDB" id="703469at2"/>
<sequence length="202" mass="23188">MTKPNFRCKNATELLRYAEQIFQKMVENEEMFTDPVPSLETLENSLTAYRAAFAEASFRDQRAVILKGQVGKELQEVIYRLSHYVDAVAQGNPAIIVAAGYRPSESNTNRIDRTPKAENVRVSHIQVGLGIIRVRVQPWTPARLYRYEYRKKGTEAWTGVLHSKSTIELRDLEKLQEYEFRASYIGRDIELNFSDTVTALVV</sequence>
<dbReference type="Proteomes" id="UP000292855">
    <property type="component" value="Unassembled WGS sequence"/>
</dbReference>
<protein>
    <recommendedName>
        <fullName evidence="3">Fibronectin type-III domain-containing protein</fullName>
    </recommendedName>
</protein>
<dbReference type="CDD" id="cd00063">
    <property type="entry name" value="FN3"/>
    <property type="match status" value="1"/>
</dbReference>
<dbReference type="InterPro" id="IPR003961">
    <property type="entry name" value="FN3_dom"/>
</dbReference>
<evidence type="ECO:0000313" key="1">
    <source>
        <dbReference type="EMBL" id="RZF60157.1"/>
    </source>
</evidence>
<name>A0A4Q6XU65_9SPHI</name>
<keyword evidence="2" id="KW-1185">Reference proteome</keyword>
<comment type="caution">
    <text evidence="1">The sequence shown here is derived from an EMBL/GenBank/DDBJ whole genome shotgun (WGS) entry which is preliminary data.</text>
</comment>
<proteinExistence type="predicted"/>
<reference evidence="1 2" key="1">
    <citation type="submission" date="2019-02" db="EMBL/GenBank/DDBJ databases">
        <authorList>
            <person name="Li Y."/>
        </authorList>
    </citation>
    <scope>NUCLEOTIDE SEQUENCE [LARGE SCALE GENOMIC DNA]</scope>
    <source>
        <strain evidence="1 2">30C10-4-7</strain>
    </source>
</reference>
<dbReference type="EMBL" id="SGIT01000002">
    <property type="protein sequence ID" value="RZF60157.1"/>
    <property type="molecule type" value="Genomic_DNA"/>
</dbReference>
<dbReference type="RefSeq" id="WP_130142075.1">
    <property type="nucleotide sequence ID" value="NZ_SGIT01000002.1"/>
</dbReference>
<dbReference type="AlphaFoldDB" id="A0A4Q6XU65"/>